<organism evidence="2">
    <name type="scientific">Arabidopsis lyrata subsp. lyrata</name>
    <name type="common">Lyre-leaved rock-cress</name>
    <dbReference type="NCBI Taxonomy" id="81972"/>
    <lineage>
        <taxon>Eukaryota</taxon>
        <taxon>Viridiplantae</taxon>
        <taxon>Streptophyta</taxon>
        <taxon>Embryophyta</taxon>
        <taxon>Tracheophyta</taxon>
        <taxon>Spermatophyta</taxon>
        <taxon>Magnoliopsida</taxon>
        <taxon>eudicotyledons</taxon>
        <taxon>Gunneridae</taxon>
        <taxon>Pentapetalae</taxon>
        <taxon>rosids</taxon>
        <taxon>malvids</taxon>
        <taxon>Brassicales</taxon>
        <taxon>Brassicaceae</taxon>
        <taxon>Camelineae</taxon>
        <taxon>Arabidopsis</taxon>
    </lineage>
</organism>
<keyword evidence="2" id="KW-1185">Reference proteome</keyword>
<dbReference type="Gramene" id="scaffold_98900002.1">
    <property type="protein sequence ID" value="scaffold_98900002.1"/>
    <property type="gene ID" value="scaffold_98900002.1"/>
</dbReference>
<dbReference type="HOGENOM" id="CLU_2834622_0_0_1"/>
<dbReference type="InterPro" id="IPR036514">
    <property type="entry name" value="SGNH_hydro_sf"/>
</dbReference>
<dbReference type="Gene3D" id="3.40.50.1110">
    <property type="entry name" value="SGNH hydrolase"/>
    <property type="match status" value="1"/>
</dbReference>
<sequence length="66" mass="7621">MLSFSDFRFYLPCLPLAKLCSDRTKYLFWDRYGHPTEAAARTIVDLMLTDDSHYSSPITLTQLVST</sequence>
<dbReference type="AlphaFoldDB" id="D7MYE6"/>
<dbReference type="Proteomes" id="UP000008694">
    <property type="component" value="Unassembled WGS sequence"/>
</dbReference>
<dbReference type="STRING" id="81972.D7MYE6"/>
<evidence type="ECO:0000313" key="1">
    <source>
        <dbReference type="EMBL" id="EFH38437.1"/>
    </source>
</evidence>
<name>D7MYE6_ARALL</name>
<dbReference type="EMBL" id="GL349333">
    <property type="protein sequence ID" value="EFH38437.1"/>
    <property type="molecule type" value="Genomic_DNA"/>
</dbReference>
<gene>
    <name evidence="1" type="ORF">ARALYDRAFT_921126</name>
</gene>
<reference evidence="2" key="1">
    <citation type="journal article" date="2011" name="Nat. Genet.">
        <title>The Arabidopsis lyrata genome sequence and the basis of rapid genome size change.</title>
        <authorList>
            <person name="Hu T.T."/>
            <person name="Pattyn P."/>
            <person name="Bakker E.G."/>
            <person name="Cao J."/>
            <person name="Cheng J.-F."/>
            <person name="Clark R.M."/>
            <person name="Fahlgren N."/>
            <person name="Fawcett J.A."/>
            <person name="Grimwood J."/>
            <person name="Gundlach H."/>
            <person name="Haberer G."/>
            <person name="Hollister J.D."/>
            <person name="Ossowski S."/>
            <person name="Ottilar R.P."/>
            <person name="Salamov A.A."/>
            <person name="Schneeberger K."/>
            <person name="Spannagl M."/>
            <person name="Wang X."/>
            <person name="Yang L."/>
            <person name="Nasrallah M.E."/>
            <person name="Bergelson J."/>
            <person name="Carrington J.C."/>
            <person name="Gaut B.S."/>
            <person name="Schmutz J."/>
            <person name="Mayer K.F.X."/>
            <person name="Van de Peer Y."/>
            <person name="Grigoriev I.V."/>
            <person name="Nordborg M."/>
            <person name="Weigel D."/>
            <person name="Guo Y.-L."/>
        </authorList>
    </citation>
    <scope>NUCLEOTIDE SEQUENCE [LARGE SCALE GENOMIC DNA]</scope>
    <source>
        <strain evidence="2">cv. MN47</strain>
    </source>
</reference>
<proteinExistence type="predicted"/>
<evidence type="ECO:0000313" key="2">
    <source>
        <dbReference type="Proteomes" id="UP000008694"/>
    </source>
</evidence>
<accession>D7MYE6</accession>
<evidence type="ECO:0008006" key="3">
    <source>
        <dbReference type="Google" id="ProtNLM"/>
    </source>
</evidence>
<protein>
    <recommendedName>
        <fullName evidence="3">GDSL-motif lipase/hydrolase family protein</fullName>
    </recommendedName>
</protein>